<name>A0A9P0BDU7_BRAAE</name>
<accession>A0A9P0BDU7</accession>
<organism evidence="2 3">
    <name type="scientific">Brassicogethes aeneus</name>
    <name type="common">Rape pollen beetle</name>
    <name type="synonym">Meligethes aeneus</name>
    <dbReference type="NCBI Taxonomy" id="1431903"/>
    <lineage>
        <taxon>Eukaryota</taxon>
        <taxon>Metazoa</taxon>
        <taxon>Ecdysozoa</taxon>
        <taxon>Arthropoda</taxon>
        <taxon>Hexapoda</taxon>
        <taxon>Insecta</taxon>
        <taxon>Pterygota</taxon>
        <taxon>Neoptera</taxon>
        <taxon>Endopterygota</taxon>
        <taxon>Coleoptera</taxon>
        <taxon>Polyphaga</taxon>
        <taxon>Cucujiformia</taxon>
        <taxon>Nitidulidae</taxon>
        <taxon>Meligethinae</taxon>
        <taxon>Brassicogethes</taxon>
    </lineage>
</organism>
<dbReference type="OrthoDB" id="6779223at2759"/>
<dbReference type="Proteomes" id="UP001154078">
    <property type="component" value="Chromosome 7"/>
</dbReference>
<dbReference type="AlphaFoldDB" id="A0A9P0BDU7"/>
<sequence length="215" mass="23354">MLWPTSNPPLSELSNYMSAYYGLITDCYRKGGKRGGRNGSFGIYPISWGKRPVSLSASDSGTPGTSGRPSTSFKEGRLLKSGAIEASHVVRDVTTKSPSQAIKFISAMKVSEVALSSILEFKLTVAAYLNQRKLAIPHNAPIYPSYHKVLDAKKRCYPSGIGVTETSAEVKLQELLDHTSDRILLAQEEIIDSLDKENVAKLTLIVKWGCEGSSG</sequence>
<dbReference type="EMBL" id="OV121138">
    <property type="protein sequence ID" value="CAH0560640.1"/>
    <property type="molecule type" value="Genomic_DNA"/>
</dbReference>
<evidence type="ECO:0000313" key="3">
    <source>
        <dbReference type="Proteomes" id="UP001154078"/>
    </source>
</evidence>
<protein>
    <submittedName>
        <fullName evidence="2">Uncharacterized protein</fullName>
    </submittedName>
</protein>
<feature type="region of interest" description="Disordered" evidence="1">
    <location>
        <begin position="55"/>
        <end position="74"/>
    </location>
</feature>
<proteinExistence type="predicted"/>
<reference evidence="2" key="1">
    <citation type="submission" date="2021-12" db="EMBL/GenBank/DDBJ databases">
        <authorList>
            <person name="King R."/>
        </authorList>
    </citation>
    <scope>NUCLEOTIDE SEQUENCE</scope>
</reference>
<evidence type="ECO:0000256" key="1">
    <source>
        <dbReference type="SAM" id="MobiDB-lite"/>
    </source>
</evidence>
<gene>
    <name evidence="2" type="ORF">MELIAE_LOCUS10367</name>
</gene>
<feature type="compositionally biased region" description="Polar residues" evidence="1">
    <location>
        <begin position="55"/>
        <end position="73"/>
    </location>
</feature>
<evidence type="ECO:0000313" key="2">
    <source>
        <dbReference type="EMBL" id="CAH0560640.1"/>
    </source>
</evidence>
<keyword evidence="3" id="KW-1185">Reference proteome</keyword>